<dbReference type="Proteomes" id="UP000295257">
    <property type="component" value="Unassembled WGS sequence"/>
</dbReference>
<feature type="region of interest" description="Disordered" evidence="1">
    <location>
        <begin position="28"/>
        <end position="182"/>
    </location>
</feature>
<evidence type="ECO:0000313" key="5">
    <source>
        <dbReference type="Proteomes" id="UP000295257"/>
    </source>
</evidence>
<feature type="compositionally biased region" description="Basic and acidic residues" evidence="1">
    <location>
        <begin position="254"/>
        <end position="264"/>
    </location>
</feature>
<organism evidence="4 5">
    <name type="scientific">Companilactobacillus farciminis</name>
    <dbReference type="NCBI Taxonomy" id="1612"/>
    <lineage>
        <taxon>Bacteria</taxon>
        <taxon>Bacillati</taxon>
        <taxon>Bacillota</taxon>
        <taxon>Bacilli</taxon>
        <taxon>Lactobacillales</taxon>
        <taxon>Lactobacillaceae</taxon>
        <taxon>Companilactobacillus</taxon>
    </lineage>
</organism>
<proteinExistence type="predicted"/>
<dbReference type="AlphaFoldDB" id="A0A4R5NGU6"/>
<feature type="transmembrane region" description="Helical" evidence="2">
    <location>
        <begin position="221"/>
        <end position="237"/>
    </location>
</feature>
<feature type="compositionally biased region" description="Basic and acidic residues" evidence="1">
    <location>
        <begin position="76"/>
        <end position="94"/>
    </location>
</feature>
<dbReference type="OrthoDB" id="2327418at2"/>
<feature type="transmembrane region" description="Helical" evidence="2">
    <location>
        <begin position="349"/>
        <end position="367"/>
    </location>
</feature>
<keyword evidence="2" id="KW-1133">Transmembrane helix</keyword>
<feature type="compositionally biased region" description="Basic and acidic residues" evidence="1">
    <location>
        <begin position="139"/>
        <end position="159"/>
    </location>
</feature>
<feature type="compositionally biased region" description="Basic and acidic residues" evidence="1">
    <location>
        <begin position="167"/>
        <end position="180"/>
    </location>
</feature>
<feature type="compositionally biased region" description="Acidic residues" evidence="1">
    <location>
        <begin position="47"/>
        <end position="62"/>
    </location>
</feature>
<protein>
    <recommendedName>
        <fullName evidence="3">Zinc-ribbon domain-containing protein</fullName>
    </recommendedName>
</protein>
<accession>A0A4R5NGU6</accession>
<keyword evidence="5" id="KW-1185">Reference proteome</keyword>
<feature type="compositionally biased region" description="Polar residues" evidence="1">
    <location>
        <begin position="122"/>
        <end position="133"/>
    </location>
</feature>
<dbReference type="Pfam" id="PF13240">
    <property type="entry name" value="Zn_Ribbon_1"/>
    <property type="match status" value="1"/>
</dbReference>
<feature type="transmembrane region" description="Helical" evidence="2">
    <location>
        <begin position="418"/>
        <end position="437"/>
    </location>
</feature>
<reference evidence="4 5" key="1">
    <citation type="journal article" date="2019" name="Appl. Microbiol. Biotechnol.">
        <title>Uncovering carbohydrate metabolism through a genotype-phenotype association study of 56 lactic acid bacteria genomes.</title>
        <authorList>
            <person name="Buron-Moles G."/>
            <person name="Chailyan A."/>
            <person name="Dolejs I."/>
            <person name="Forster J."/>
            <person name="Miks M.H."/>
        </authorList>
    </citation>
    <scope>NUCLEOTIDE SEQUENCE [LARGE SCALE GENOMIC DNA]</scope>
    <source>
        <strain evidence="4 5">ATCC 29644</strain>
    </source>
</reference>
<dbReference type="EMBL" id="PUFN01000009">
    <property type="protein sequence ID" value="TDG73591.1"/>
    <property type="molecule type" value="Genomic_DNA"/>
</dbReference>
<dbReference type="InterPro" id="IPR026870">
    <property type="entry name" value="Zinc_ribbon_dom"/>
</dbReference>
<keyword evidence="2" id="KW-0472">Membrane</keyword>
<feature type="compositionally biased region" description="Basic and acidic residues" evidence="1">
    <location>
        <begin position="272"/>
        <end position="288"/>
    </location>
</feature>
<evidence type="ECO:0000313" key="4">
    <source>
        <dbReference type="EMBL" id="TDG73591.1"/>
    </source>
</evidence>
<evidence type="ECO:0000259" key="3">
    <source>
        <dbReference type="Pfam" id="PF13240"/>
    </source>
</evidence>
<feature type="transmembrane region" description="Helical" evidence="2">
    <location>
        <begin position="379"/>
        <end position="398"/>
    </location>
</feature>
<feature type="region of interest" description="Disordered" evidence="1">
    <location>
        <begin position="254"/>
        <end position="288"/>
    </location>
</feature>
<keyword evidence="2" id="KW-0812">Transmembrane</keyword>
<feature type="transmembrane region" description="Helical" evidence="2">
    <location>
        <begin position="299"/>
        <end position="317"/>
    </location>
</feature>
<evidence type="ECO:0000256" key="2">
    <source>
        <dbReference type="SAM" id="Phobius"/>
    </source>
</evidence>
<comment type="caution">
    <text evidence="4">The sequence shown here is derived from an EMBL/GenBank/DDBJ whole genome shotgun (WGS) entry which is preliminary data.</text>
</comment>
<feature type="domain" description="Zinc-ribbon" evidence="3">
    <location>
        <begin position="2"/>
        <end position="24"/>
    </location>
</feature>
<evidence type="ECO:0000256" key="1">
    <source>
        <dbReference type="SAM" id="MobiDB-lite"/>
    </source>
</evidence>
<gene>
    <name evidence="4" type="ORF">C5L30_000530</name>
</gene>
<name>A0A4R5NGU6_9LACO</name>
<feature type="compositionally biased region" description="Polar residues" evidence="1">
    <location>
        <begin position="95"/>
        <end position="110"/>
    </location>
</feature>
<sequence>MFCPNCGHKVDPDQKFCDNCGYALKKKKTETTNQVKDDDTIRSLSDIENELNQEDKSEEEPETPLQQAPAQQKEYGSFDHPKVQRPDPEPEMKTYNKTSDSTSHPSSFAKSSADEPLDDKTQVYSKNDFNPISQKPYKKTQEHETDYHRFEDPIKDPIKDPFAPTENGKRAAEAKRKAEQTDPNDGFIHNMIKFAKNNAYISIFAVIITAILLVVKRNYGYIALAIVIILWFLLSQLRHGNEVGANKALKHETSFNKDSNKDTPDTTAQTTHETHHQKPKYDTAADRLKPNHKTTAQKTIIVASLIGFIASIGGPFLDGFSLSATITSAASRTSAYVAQPVWITNGVSAIRLICFLSPVIALIAACFRSRGTIRLVRLFTFLPSILYAALYVVINFGYVNSSMITGQVVASTGKSLGTSFYVLLITSVISLIMAYTLRPKVKM</sequence>
<dbReference type="RefSeq" id="WP_010018279.1">
    <property type="nucleotide sequence ID" value="NZ_PUFN01000009.1"/>
</dbReference>
<feature type="transmembrane region" description="Helical" evidence="2">
    <location>
        <begin position="198"/>
        <end position="215"/>
    </location>
</feature>